<feature type="domain" description="BPL/LPL catalytic" evidence="11">
    <location>
        <begin position="46"/>
        <end position="236"/>
    </location>
</feature>
<dbReference type="Pfam" id="PF21948">
    <property type="entry name" value="LplA-B_cat"/>
    <property type="match status" value="1"/>
</dbReference>
<dbReference type="HAMAP" id="MF_00013">
    <property type="entry name" value="LipB"/>
    <property type="match status" value="1"/>
</dbReference>
<evidence type="ECO:0000313" key="13">
    <source>
        <dbReference type="Proteomes" id="UP000223913"/>
    </source>
</evidence>
<dbReference type="EMBL" id="PDUD01000038">
    <property type="protein sequence ID" value="PHN02672.1"/>
    <property type="molecule type" value="Genomic_DNA"/>
</dbReference>
<dbReference type="FunFam" id="3.30.930.10:FF:000035">
    <property type="entry name" value="Putative lipoyltransferase 2, mitochondrial"/>
    <property type="match status" value="1"/>
</dbReference>
<comment type="subcellular location">
    <subcellularLocation>
        <location evidence="6">Cytoplasm</location>
    </subcellularLocation>
</comment>
<dbReference type="InterPro" id="IPR045864">
    <property type="entry name" value="aa-tRNA-synth_II/BPL/LPL"/>
</dbReference>
<evidence type="ECO:0000256" key="6">
    <source>
        <dbReference type="HAMAP-Rule" id="MF_00013"/>
    </source>
</evidence>
<dbReference type="OrthoDB" id="9787061at2"/>
<dbReference type="GO" id="GO:0005737">
    <property type="term" value="C:cytoplasm"/>
    <property type="evidence" value="ECO:0007669"/>
    <property type="project" value="UniProtKB-SubCell"/>
</dbReference>
<gene>
    <name evidence="6" type="primary">lipB</name>
    <name evidence="12" type="ORF">CRP01_31250</name>
</gene>
<dbReference type="PROSITE" id="PS01313">
    <property type="entry name" value="LIPB"/>
    <property type="match status" value="1"/>
</dbReference>
<dbReference type="GO" id="GO:0009249">
    <property type="term" value="P:protein lipoylation"/>
    <property type="evidence" value="ECO:0007669"/>
    <property type="project" value="InterPro"/>
</dbReference>
<feature type="binding site" evidence="6 9">
    <location>
        <begin position="91"/>
        <end position="98"/>
    </location>
    <ligand>
        <name>substrate</name>
    </ligand>
</feature>
<dbReference type="InterPro" id="IPR000544">
    <property type="entry name" value="Octanoyltransferase"/>
</dbReference>
<dbReference type="PIRSF" id="PIRSF016262">
    <property type="entry name" value="LPLase"/>
    <property type="match status" value="1"/>
</dbReference>
<feature type="site" description="Lowers pKa of active site Cys" evidence="6 10">
    <location>
        <position position="161"/>
    </location>
</feature>
<evidence type="ECO:0000313" key="12">
    <source>
        <dbReference type="EMBL" id="PHN02672.1"/>
    </source>
</evidence>
<keyword evidence="2 6" id="KW-0963">Cytoplasm</keyword>
<dbReference type="NCBIfam" id="TIGR00214">
    <property type="entry name" value="lipB"/>
    <property type="match status" value="1"/>
</dbReference>
<dbReference type="CDD" id="cd16444">
    <property type="entry name" value="LipB"/>
    <property type="match status" value="1"/>
</dbReference>
<sequence>MQQVIFEDLGLISYQTAWDYQAEQQRAIIDRKLANRQRKKDGQPIEASGHRLIFCEHPPVYTLGKSGSMDHLLLNESELQEQGFEFFKINRGGDITYHGPGQIVGYPLFDLDEFFTDIHRYVRYLEEAVIRTIAEYGLSGQRVKGYTGVWLDATDRLPERKICAIGVHLSRWVTLHGFAFNVNTDLSHFDNIVPCGIADQDKAVTSLARELGESLPIEEVKSKLKLHFAQLFGYQYA</sequence>
<evidence type="ECO:0000256" key="10">
    <source>
        <dbReference type="PIRSR" id="PIRSR016262-3"/>
    </source>
</evidence>
<comment type="miscellaneous">
    <text evidence="6">In the reaction, the free carboxyl group of octanoic acid is attached via an amide linkage to the epsilon-amino group of a specific lysine residue of lipoyl domains of lipoate-dependent enzymes.</text>
</comment>
<organism evidence="12 13">
    <name type="scientific">Flavilitoribacter nigricans (strain ATCC 23147 / DSM 23189 / NBRC 102662 / NCIMB 1420 / SS-2)</name>
    <name type="common">Lewinella nigricans</name>
    <dbReference type="NCBI Taxonomy" id="1122177"/>
    <lineage>
        <taxon>Bacteria</taxon>
        <taxon>Pseudomonadati</taxon>
        <taxon>Bacteroidota</taxon>
        <taxon>Saprospiria</taxon>
        <taxon>Saprospirales</taxon>
        <taxon>Lewinellaceae</taxon>
        <taxon>Flavilitoribacter</taxon>
    </lineage>
</organism>
<comment type="similarity">
    <text evidence="6 7">Belongs to the LipB family.</text>
</comment>
<dbReference type="Proteomes" id="UP000223913">
    <property type="component" value="Unassembled WGS sequence"/>
</dbReference>
<dbReference type="Gene3D" id="3.30.930.10">
    <property type="entry name" value="Bira Bifunctional Protein, Domain 2"/>
    <property type="match status" value="1"/>
</dbReference>
<comment type="function">
    <text evidence="5 6 7">Catalyzes the transfer of endogenously produced octanoic acid from octanoyl-acyl-carrier-protein onto the lipoyl domains of lipoate-dependent enzymes. Lipoyl-ACP can also act as a substrate although octanoyl-ACP is likely to be the physiological substrate.</text>
</comment>
<dbReference type="PANTHER" id="PTHR10993:SF12">
    <property type="entry name" value="OCTANOYLTRANSFERASE"/>
    <property type="match status" value="1"/>
</dbReference>
<protein>
    <recommendedName>
        <fullName evidence="6 7">Octanoyltransferase</fullName>
        <ecNumber evidence="6 7">2.3.1.181</ecNumber>
    </recommendedName>
    <alternativeName>
        <fullName evidence="6">Lipoate-protein ligase B</fullName>
    </alternativeName>
    <alternativeName>
        <fullName evidence="6">Lipoyl/octanoyl transferase</fullName>
    </alternativeName>
    <alternativeName>
        <fullName evidence="6">Octanoyl-[acyl-carrier-protein]-protein N-octanoyltransferase</fullName>
    </alternativeName>
</protein>
<dbReference type="InterPro" id="IPR004143">
    <property type="entry name" value="BPL_LPL_catalytic"/>
</dbReference>
<comment type="pathway">
    <text evidence="1 6 7">Protein modification; protein lipoylation via endogenous pathway; protein N(6)-(lipoyl)lysine from octanoyl-[acyl-carrier-protein]: step 1/2.</text>
</comment>
<proteinExistence type="inferred from homology"/>
<evidence type="ECO:0000256" key="1">
    <source>
        <dbReference type="ARBA" id="ARBA00004821"/>
    </source>
</evidence>
<feature type="active site" description="Acyl-thioester intermediate" evidence="6 8">
    <location>
        <position position="195"/>
    </location>
</feature>
<dbReference type="EC" id="2.3.1.181" evidence="6 7"/>
<dbReference type="PANTHER" id="PTHR10993">
    <property type="entry name" value="OCTANOYLTRANSFERASE"/>
    <property type="match status" value="1"/>
</dbReference>
<feature type="binding site" evidence="6 9">
    <location>
        <begin position="177"/>
        <end position="179"/>
    </location>
    <ligand>
        <name>substrate</name>
    </ligand>
</feature>
<dbReference type="PROSITE" id="PS51733">
    <property type="entry name" value="BPL_LPL_CATALYTIC"/>
    <property type="match status" value="1"/>
</dbReference>
<dbReference type="AlphaFoldDB" id="A0A2D0N299"/>
<feature type="binding site" evidence="6 9">
    <location>
        <begin position="164"/>
        <end position="166"/>
    </location>
    <ligand>
        <name>substrate</name>
    </ligand>
</feature>
<evidence type="ECO:0000256" key="3">
    <source>
        <dbReference type="ARBA" id="ARBA00022679"/>
    </source>
</evidence>
<keyword evidence="3 6" id="KW-0808">Transferase</keyword>
<evidence type="ECO:0000256" key="2">
    <source>
        <dbReference type="ARBA" id="ARBA00022490"/>
    </source>
</evidence>
<evidence type="ECO:0000256" key="9">
    <source>
        <dbReference type="PIRSR" id="PIRSR016262-2"/>
    </source>
</evidence>
<dbReference type="GO" id="GO:0033819">
    <property type="term" value="F:lipoyl(octanoyl) transferase activity"/>
    <property type="evidence" value="ECO:0007669"/>
    <property type="project" value="UniProtKB-EC"/>
</dbReference>
<reference evidence="12 13" key="1">
    <citation type="submission" date="2017-10" db="EMBL/GenBank/DDBJ databases">
        <title>The draft genome sequence of Lewinella nigricans NBRC 102662.</title>
        <authorList>
            <person name="Wang K."/>
        </authorList>
    </citation>
    <scope>NUCLEOTIDE SEQUENCE [LARGE SCALE GENOMIC DNA]</scope>
    <source>
        <strain evidence="12 13">NBRC 102662</strain>
    </source>
</reference>
<name>A0A2D0N299_FLAN2</name>
<keyword evidence="13" id="KW-1185">Reference proteome</keyword>
<accession>A0A2D0N299</accession>
<dbReference type="InterPro" id="IPR020605">
    <property type="entry name" value="Octanoyltransferase_CS"/>
</dbReference>
<dbReference type="UniPathway" id="UPA00538">
    <property type="reaction ID" value="UER00592"/>
</dbReference>
<evidence type="ECO:0000256" key="4">
    <source>
        <dbReference type="ARBA" id="ARBA00023315"/>
    </source>
</evidence>
<dbReference type="NCBIfam" id="NF010925">
    <property type="entry name" value="PRK14345.1"/>
    <property type="match status" value="1"/>
</dbReference>
<dbReference type="RefSeq" id="WP_099154001.1">
    <property type="nucleotide sequence ID" value="NZ_PDUD01000038.1"/>
</dbReference>
<comment type="caution">
    <text evidence="12">The sequence shown here is derived from an EMBL/GenBank/DDBJ whole genome shotgun (WGS) entry which is preliminary data.</text>
</comment>
<evidence type="ECO:0000256" key="5">
    <source>
        <dbReference type="ARBA" id="ARBA00024732"/>
    </source>
</evidence>
<dbReference type="SUPFAM" id="SSF55681">
    <property type="entry name" value="Class II aaRS and biotin synthetases"/>
    <property type="match status" value="1"/>
</dbReference>
<evidence type="ECO:0000256" key="8">
    <source>
        <dbReference type="PIRSR" id="PIRSR016262-1"/>
    </source>
</evidence>
<keyword evidence="4 6" id="KW-0012">Acyltransferase</keyword>
<comment type="catalytic activity">
    <reaction evidence="6 7">
        <text>octanoyl-[ACP] + L-lysyl-[protein] = N(6)-octanoyl-L-lysyl-[protein] + holo-[ACP] + H(+)</text>
        <dbReference type="Rhea" id="RHEA:17665"/>
        <dbReference type="Rhea" id="RHEA-COMP:9636"/>
        <dbReference type="Rhea" id="RHEA-COMP:9685"/>
        <dbReference type="Rhea" id="RHEA-COMP:9752"/>
        <dbReference type="Rhea" id="RHEA-COMP:9928"/>
        <dbReference type="ChEBI" id="CHEBI:15378"/>
        <dbReference type="ChEBI" id="CHEBI:29969"/>
        <dbReference type="ChEBI" id="CHEBI:64479"/>
        <dbReference type="ChEBI" id="CHEBI:78463"/>
        <dbReference type="ChEBI" id="CHEBI:78809"/>
        <dbReference type="EC" id="2.3.1.181"/>
    </reaction>
</comment>
<evidence type="ECO:0000259" key="11">
    <source>
        <dbReference type="PROSITE" id="PS51733"/>
    </source>
</evidence>
<evidence type="ECO:0000256" key="7">
    <source>
        <dbReference type="PIRNR" id="PIRNR016262"/>
    </source>
</evidence>